<keyword evidence="1" id="KW-0472">Membrane</keyword>
<dbReference type="Proteomes" id="UP000658278">
    <property type="component" value="Unassembled WGS sequence"/>
</dbReference>
<reference evidence="2" key="1">
    <citation type="submission" date="2021-01" db="EMBL/GenBank/DDBJ databases">
        <title>Modified the classification status of verrucomicrobia.</title>
        <authorList>
            <person name="Feng X."/>
        </authorList>
    </citation>
    <scope>NUCLEOTIDE SEQUENCE</scope>
    <source>
        <strain evidence="2">KCTC 22201</strain>
    </source>
</reference>
<dbReference type="InterPro" id="IPR045584">
    <property type="entry name" value="Pilin-like"/>
</dbReference>
<keyword evidence="3" id="KW-1185">Reference proteome</keyword>
<dbReference type="PROSITE" id="PS00409">
    <property type="entry name" value="PROKAR_NTER_METHYL"/>
    <property type="match status" value="1"/>
</dbReference>
<dbReference type="Pfam" id="PF07963">
    <property type="entry name" value="N_methyl"/>
    <property type="match status" value="1"/>
</dbReference>
<dbReference type="EMBL" id="JAENII010000005">
    <property type="protein sequence ID" value="MBK1826970.1"/>
    <property type="molecule type" value="Genomic_DNA"/>
</dbReference>
<evidence type="ECO:0000256" key="1">
    <source>
        <dbReference type="SAM" id="Phobius"/>
    </source>
</evidence>
<keyword evidence="1" id="KW-1133">Transmembrane helix</keyword>
<dbReference type="SUPFAM" id="SSF54523">
    <property type="entry name" value="Pili subunits"/>
    <property type="match status" value="1"/>
</dbReference>
<dbReference type="InterPro" id="IPR012902">
    <property type="entry name" value="N_methyl_site"/>
</dbReference>
<dbReference type="NCBIfam" id="TIGR02532">
    <property type="entry name" value="IV_pilin_GFxxxE"/>
    <property type="match status" value="1"/>
</dbReference>
<feature type="transmembrane region" description="Helical" evidence="1">
    <location>
        <begin position="21"/>
        <end position="42"/>
    </location>
</feature>
<evidence type="ECO:0000313" key="2">
    <source>
        <dbReference type="EMBL" id="MBK1826970.1"/>
    </source>
</evidence>
<accession>A0A934VFV4</accession>
<proteinExistence type="predicted"/>
<name>A0A934VFV4_9BACT</name>
<organism evidence="2 3">
    <name type="scientific">Haloferula rosea</name>
    <dbReference type="NCBI Taxonomy" id="490093"/>
    <lineage>
        <taxon>Bacteria</taxon>
        <taxon>Pseudomonadati</taxon>
        <taxon>Verrucomicrobiota</taxon>
        <taxon>Verrucomicrobiia</taxon>
        <taxon>Verrucomicrobiales</taxon>
        <taxon>Verrucomicrobiaceae</taxon>
        <taxon>Haloferula</taxon>
    </lineage>
</organism>
<evidence type="ECO:0000313" key="3">
    <source>
        <dbReference type="Proteomes" id="UP000658278"/>
    </source>
</evidence>
<comment type="caution">
    <text evidence="2">The sequence shown here is derived from an EMBL/GenBank/DDBJ whole genome shotgun (WGS) entry which is preliminary data.</text>
</comment>
<sequence>MKTLSATHPRRRAGGFTLIELMVAMGITAIIVGVLVTITGVATDTWTRSRSEIRASRQAKAMIETMAKDFESLVSRRGNNFEWLHSEIVSDGNFPKVSERQGGASAAAKVTFLTAATDRYLGQVGDSQFDKGGDISCVSYSLKYRDPIEGGTGGKNSTFVLYRSLVNPDKTFTDLLGQEDLDQAFSGYESAVDDQENFICENVHQFTLTYLVEVTKEASGGGTTQEVVRVTLGSSSPSGEFSITGNGLDTNLTSTGVSLDEIKAGRLTGVEISISVISDAGLARMGSTGNGLNEKDYARQVYHYSRIVEVPGM</sequence>
<keyword evidence="1" id="KW-0812">Transmembrane</keyword>
<dbReference type="RefSeq" id="WP_200278421.1">
    <property type="nucleotide sequence ID" value="NZ_JAENII010000005.1"/>
</dbReference>
<gene>
    <name evidence="2" type="ORF">JIN81_08060</name>
</gene>
<protein>
    <submittedName>
        <fullName evidence="2">Type II secretion system protein</fullName>
    </submittedName>
</protein>
<dbReference type="AlphaFoldDB" id="A0A934VFV4"/>